<dbReference type="AlphaFoldDB" id="A0A8J4Q8Q3"/>
<feature type="compositionally biased region" description="Basic and acidic residues" evidence="1">
    <location>
        <begin position="25"/>
        <end position="38"/>
    </location>
</feature>
<keyword evidence="3" id="KW-1185">Reference proteome</keyword>
<sequence length="87" mass="10177">MMENPEKLRRKPSFHGGGSTVRSTIHPERKEGVKDGQKGMENPYESDLEFESSFAWLKRQHYQVVLQCSNFHFVFYSTSYQSMVVPM</sequence>
<evidence type="ECO:0000256" key="1">
    <source>
        <dbReference type="SAM" id="MobiDB-lite"/>
    </source>
</evidence>
<comment type="caution">
    <text evidence="2">The sequence shown here is derived from an EMBL/GenBank/DDBJ whole genome shotgun (WGS) entry which is preliminary data.</text>
</comment>
<dbReference type="Proteomes" id="UP000737018">
    <property type="component" value="Unassembled WGS sequence"/>
</dbReference>
<dbReference type="EMBL" id="JRKL02012462">
    <property type="protein sequence ID" value="KAF3945352.1"/>
    <property type="molecule type" value="Genomic_DNA"/>
</dbReference>
<proteinExistence type="predicted"/>
<gene>
    <name evidence="2" type="ORF">CMV_028268</name>
</gene>
<name>A0A8J4Q8Q3_9ROSI</name>
<reference evidence="2" key="1">
    <citation type="submission" date="2020-03" db="EMBL/GenBank/DDBJ databases">
        <title>Castanea mollissima Vanexum genome sequencing.</title>
        <authorList>
            <person name="Staton M."/>
        </authorList>
    </citation>
    <scope>NUCLEOTIDE SEQUENCE</scope>
    <source>
        <tissue evidence="2">Leaf</tissue>
    </source>
</reference>
<accession>A0A8J4Q8Q3</accession>
<evidence type="ECO:0000313" key="3">
    <source>
        <dbReference type="Proteomes" id="UP000737018"/>
    </source>
</evidence>
<evidence type="ECO:0000313" key="2">
    <source>
        <dbReference type="EMBL" id="KAF3945352.1"/>
    </source>
</evidence>
<protein>
    <submittedName>
        <fullName evidence="2">Uncharacterized protein</fullName>
    </submittedName>
</protein>
<organism evidence="2 3">
    <name type="scientific">Castanea mollissima</name>
    <name type="common">Chinese chestnut</name>
    <dbReference type="NCBI Taxonomy" id="60419"/>
    <lineage>
        <taxon>Eukaryota</taxon>
        <taxon>Viridiplantae</taxon>
        <taxon>Streptophyta</taxon>
        <taxon>Embryophyta</taxon>
        <taxon>Tracheophyta</taxon>
        <taxon>Spermatophyta</taxon>
        <taxon>Magnoliopsida</taxon>
        <taxon>eudicotyledons</taxon>
        <taxon>Gunneridae</taxon>
        <taxon>Pentapetalae</taxon>
        <taxon>rosids</taxon>
        <taxon>fabids</taxon>
        <taxon>Fagales</taxon>
        <taxon>Fagaceae</taxon>
        <taxon>Castanea</taxon>
    </lineage>
</organism>
<feature type="region of interest" description="Disordered" evidence="1">
    <location>
        <begin position="1"/>
        <end position="43"/>
    </location>
</feature>